<dbReference type="Proteomes" id="UP000695026">
    <property type="component" value="Unplaced"/>
</dbReference>
<dbReference type="PANTHER" id="PTHR12176:SF83">
    <property type="entry name" value="CITRATE SYNTHASE-LYSINE N-METHYLTRANSFERASE CSKMT, MITOCHONDRIAL"/>
    <property type="match status" value="1"/>
</dbReference>
<reference evidence="7" key="1">
    <citation type="submission" date="2025-08" db="UniProtKB">
        <authorList>
            <consortium name="RefSeq"/>
        </authorList>
    </citation>
    <scope>IDENTIFICATION</scope>
    <source>
        <tissue evidence="7">Liver</tissue>
    </source>
</reference>
<dbReference type="GO" id="GO:0032259">
    <property type="term" value="P:methylation"/>
    <property type="evidence" value="ECO:0007669"/>
    <property type="project" value="UniProtKB-KW"/>
</dbReference>
<feature type="domain" description="Methyltransferase" evidence="5">
    <location>
        <begin position="93"/>
        <end position="201"/>
    </location>
</feature>
<evidence type="ECO:0000256" key="1">
    <source>
        <dbReference type="ARBA" id="ARBA00008361"/>
    </source>
</evidence>
<organism evidence="6 7">
    <name type="scientific">Python bivittatus</name>
    <name type="common">Burmese python</name>
    <name type="synonym">Python molurus bivittatus</name>
    <dbReference type="NCBI Taxonomy" id="176946"/>
    <lineage>
        <taxon>Eukaryota</taxon>
        <taxon>Metazoa</taxon>
        <taxon>Chordata</taxon>
        <taxon>Craniata</taxon>
        <taxon>Vertebrata</taxon>
        <taxon>Euteleostomi</taxon>
        <taxon>Lepidosauria</taxon>
        <taxon>Squamata</taxon>
        <taxon>Bifurcata</taxon>
        <taxon>Unidentata</taxon>
        <taxon>Episquamata</taxon>
        <taxon>Toxicofera</taxon>
        <taxon>Serpentes</taxon>
        <taxon>Henophidia</taxon>
        <taxon>Pythonidae</taxon>
        <taxon>Python</taxon>
    </lineage>
</organism>
<dbReference type="InterPro" id="IPR041698">
    <property type="entry name" value="Methyltransf_25"/>
</dbReference>
<dbReference type="InterPro" id="IPR051419">
    <property type="entry name" value="Lys/N-term_MeTrsfase_sf"/>
</dbReference>
<dbReference type="Gene3D" id="3.40.50.150">
    <property type="entry name" value="Vaccinia Virus protein VP39"/>
    <property type="match status" value="1"/>
</dbReference>
<evidence type="ECO:0000259" key="5">
    <source>
        <dbReference type="Pfam" id="PF13649"/>
    </source>
</evidence>
<comment type="similarity">
    <text evidence="1">Belongs to the methyltransferase superfamily.</text>
</comment>
<dbReference type="KEGG" id="pbi:103065609"/>
<dbReference type="OrthoDB" id="411785at2759"/>
<evidence type="ECO:0000313" key="7">
    <source>
        <dbReference type="RefSeq" id="XP_007442499.1"/>
    </source>
</evidence>
<dbReference type="GO" id="GO:0008168">
    <property type="term" value="F:methyltransferase activity"/>
    <property type="evidence" value="ECO:0007669"/>
    <property type="project" value="UniProtKB-KW"/>
</dbReference>
<dbReference type="InterPro" id="IPR029063">
    <property type="entry name" value="SAM-dependent_MTases_sf"/>
</dbReference>
<dbReference type="Pfam" id="PF13649">
    <property type="entry name" value="Methyltransf_25"/>
    <property type="match status" value="1"/>
</dbReference>
<dbReference type="RefSeq" id="XP_007442499.1">
    <property type="nucleotide sequence ID" value="XM_007442437.3"/>
</dbReference>
<dbReference type="OMA" id="LMQEHIQ"/>
<evidence type="ECO:0000256" key="2">
    <source>
        <dbReference type="ARBA" id="ARBA00022603"/>
    </source>
</evidence>
<gene>
    <name evidence="7" type="primary">CSKMT</name>
</gene>
<keyword evidence="3" id="KW-0808">Transferase</keyword>
<proteinExistence type="inferred from homology"/>
<keyword evidence="2" id="KW-0489">Methyltransferase</keyword>
<dbReference type="PANTHER" id="PTHR12176">
    <property type="entry name" value="SAM-DEPENDENT METHYLTRANSFERASE SUPERFAMILY PROTEIN"/>
    <property type="match status" value="1"/>
</dbReference>
<dbReference type="SUPFAM" id="SSF53335">
    <property type="entry name" value="S-adenosyl-L-methionine-dependent methyltransferases"/>
    <property type="match status" value="1"/>
</dbReference>
<evidence type="ECO:0000256" key="4">
    <source>
        <dbReference type="SAM" id="MobiDB-lite"/>
    </source>
</evidence>
<name>A0A9F2WJS4_PYTBI</name>
<dbReference type="CTD" id="751071"/>
<keyword evidence="6" id="KW-1185">Reference proteome</keyword>
<protein>
    <submittedName>
        <fullName evidence="7">Citrate synthase-lysine N-methyltransferase CSKMT, mitochondrial</fullName>
    </submittedName>
</protein>
<accession>A0A9F2WJS4</accession>
<dbReference type="GeneID" id="103065609"/>
<evidence type="ECO:0000256" key="3">
    <source>
        <dbReference type="ARBA" id="ARBA00022679"/>
    </source>
</evidence>
<dbReference type="AlphaFoldDB" id="A0A9F2WJS4"/>
<feature type="region of interest" description="Disordered" evidence="4">
    <location>
        <begin position="252"/>
        <end position="273"/>
    </location>
</feature>
<dbReference type="CDD" id="cd02440">
    <property type="entry name" value="AdoMet_MTases"/>
    <property type="match status" value="1"/>
</dbReference>
<evidence type="ECO:0000313" key="6">
    <source>
        <dbReference type="Proteomes" id="UP000695026"/>
    </source>
</evidence>
<sequence length="273" mass="29506">MAATALAKVSRLKKPSVGQRIRGQAVPASFAPFSAWTDDLLQHMDQRDAWDRFYARRGRAGTPCPFDWFFGYKEISALLGSILRGLPHGRARILDVGCGTSSLGLELYRHSPSPVHVSCLDFSSPAVECLARLLRDSPPPCHPLSELDCHLGDATELSRCFAPGSFHLVLDKGTCDSVLRGSPLRAKRLVAECLQVLSPGGCLLQISDEDPDARVPFLETAGGAPVSVGEVAHLNGISYYAYTLSRRAPDASEVARPTEPAFESHRPGALSEI</sequence>